<dbReference type="InterPro" id="IPR010138">
    <property type="entry name" value="UDP-diacylglucosamine_Hdrlase"/>
</dbReference>
<keyword evidence="1" id="KW-1003">Cell membrane</keyword>
<dbReference type="InterPro" id="IPR029052">
    <property type="entry name" value="Metallo-depent_PP-like"/>
</dbReference>
<keyword evidence="8" id="KW-0472">Membrane</keyword>
<evidence type="ECO:0000259" key="10">
    <source>
        <dbReference type="Pfam" id="PF00149"/>
    </source>
</evidence>
<dbReference type="PANTHER" id="PTHR34990">
    <property type="entry name" value="UDP-2,3-DIACYLGLUCOSAMINE HYDROLASE-RELATED"/>
    <property type="match status" value="1"/>
</dbReference>
<keyword evidence="2" id="KW-0444">Lipid biosynthesis</keyword>
<keyword evidence="6 11" id="KW-0378">Hydrolase</keyword>
<dbReference type="GO" id="GO:0016020">
    <property type="term" value="C:membrane"/>
    <property type="evidence" value="ECO:0007669"/>
    <property type="project" value="GOC"/>
</dbReference>
<dbReference type="Gene3D" id="3.60.21.10">
    <property type="match status" value="1"/>
</dbReference>
<organism evidence="11">
    <name type="scientific">hydrothermal vent metagenome</name>
    <dbReference type="NCBI Taxonomy" id="652676"/>
    <lineage>
        <taxon>unclassified sequences</taxon>
        <taxon>metagenomes</taxon>
        <taxon>ecological metagenomes</taxon>
    </lineage>
</organism>
<evidence type="ECO:0000256" key="3">
    <source>
        <dbReference type="ARBA" id="ARBA00022519"/>
    </source>
</evidence>
<keyword evidence="4" id="KW-0441">Lipid A biosynthesis</keyword>
<dbReference type="NCBIfam" id="TIGR01854">
    <property type="entry name" value="lipid_A_lpxH"/>
    <property type="match status" value="1"/>
</dbReference>
<evidence type="ECO:0000313" key="11">
    <source>
        <dbReference type="EMBL" id="VAW58702.1"/>
    </source>
</evidence>
<feature type="domain" description="Calcineurin-like phosphoesterase" evidence="10">
    <location>
        <begin position="5"/>
        <end position="200"/>
    </location>
</feature>
<keyword evidence="9" id="KW-0464">Manganese</keyword>
<dbReference type="GO" id="GO:0009245">
    <property type="term" value="P:lipid A biosynthetic process"/>
    <property type="evidence" value="ECO:0007669"/>
    <property type="project" value="UniProtKB-KW"/>
</dbReference>
<proteinExistence type="inferred from homology"/>
<evidence type="ECO:0000256" key="7">
    <source>
        <dbReference type="ARBA" id="ARBA00023098"/>
    </source>
</evidence>
<dbReference type="GO" id="GO:0008758">
    <property type="term" value="F:UDP-2,3-diacylglucosamine hydrolase activity"/>
    <property type="evidence" value="ECO:0007669"/>
    <property type="project" value="TreeGrafter"/>
</dbReference>
<keyword evidence="7" id="KW-0443">Lipid metabolism</keyword>
<dbReference type="HAMAP" id="MF_00575">
    <property type="entry name" value="LpxH"/>
    <property type="match status" value="1"/>
</dbReference>
<evidence type="ECO:0000256" key="1">
    <source>
        <dbReference type="ARBA" id="ARBA00022475"/>
    </source>
</evidence>
<dbReference type="EC" id="3.6.1.54" evidence="11"/>
<dbReference type="Pfam" id="PF00149">
    <property type="entry name" value="Metallophos"/>
    <property type="match status" value="1"/>
</dbReference>
<name>A0A3B0X5H6_9ZZZZ</name>
<dbReference type="GO" id="GO:0005737">
    <property type="term" value="C:cytoplasm"/>
    <property type="evidence" value="ECO:0007669"/>
    <property type="project" value="InterPro"/>
</dbReference>
<sequence>MTKHLFISDLHLAPERPDIIQLFIQFLNNQAAQAQSLYILGDLVEYWLGDDDKADGLNAAFDTMKELAEKGLKIYVMHGNRDFLMGEQFAQRCGCELIHEPYIANLNNTPILLLHGDILCTDDLRYQELRKMLRNPAWQTEFLSKPIEEREQMAQALRKQSKEETQLKNTDIMDVNARAVENAFIDNKVTLMIHGHTHRPDIHKLKINNKAATRIVLGDWYSQGSVLELNSADDYKLHRFNS</sequence>
<reference evidence="11" key="1">
    <citation type="submission" date="2018-06" db="EMBL/GenBank/DDBJ databases">
        <authorList>
            <person name="Zhirakovskaya E."/>
        </authorList>
    </citation>
    <scope>NUCLEOTIDE SEQUENCE</scope>
</reference>
<keyword evidence="5" id="KW-0479">Metal-binding</keyword>
<evidence type="ECO:0000256" key="4">
    <source>
        <dbReference type="ARBA" id="ARBA00022556"/>
    </source>
</evidence>
<evidence type="ECO:0000256" key="2">
    <source>
        <dbReference type="ARBA" id="ARBA00022516"/>
    </source>
</evidence>
<dbReference type="SUPFAM" id="SSF56300">
    <property type="entry name" value="Metallo-dependent phosphatases"/>
    <property type="match status" value="1"/>
</dbReference>
<dbReference type="NCBIfam" id="NF003743">
    <property type="entry name" value="PRK05340.1"/>
    <property type="match status" value="1"/>
</dbReference>
<dbReference type="InterPro" id="IPR004843">
    <property type="entry name" value="Calcineurin-like_PHP"/>
</dbReference>
<dbReference type="AlphaFoldDB" id="A0A3B0X5H6"/>
<accession>A0A3B0X5H6</accession>
<dbReference type="InterPro" id="IPR043461">
    <property type="entry name" value="LpxH-like"/>
</dbReference>
<gene>
    <name evidence="11" type="ORF">MNBD_GAMMA08-750</name>
</gene>
<dbReference type="CDD" id="cd07398">
    <property type="entry name" value="MPP_YbbF-LpxH"/>
    <property type="match status" value="1"/>
</dbReference>
<evidence type="ECO:0000256" key="6">
    <source>
        <dbReference type="ARBA" id="ARBA00022801"/>
    </source>
</evidence>
<protein>
    <submittedName>
        <fullName evidence="11">UDP-2,3-diacylglucosamine diphosphatase</fullName>
        <ecNumber evidence="11">3.6.1.54</ecNumber>
    </submittedName>
</protein>
<dbReference type="PANTHER" id="PTHR34990:SF1">
    <property type="entry name" value="UDP-2,3-DIACYLGLUCOSAMINE HYDROLASE"/>
    <property type="match status" value="1"/>
</dbReference>
<evidence type="ECO:0000256" key="9">
    <source>
        <dbReference type="ARBA" id="ARBA00023211"/>
    </source>
</evidence>
<dbReference type="EMBL" id="UOFH01000028">
    <property type="protein sequence ID" value="VAW58702.1"/>
    <property type="molecule type" value="Genomic_DNA"/>
</dbReference>
<dbReference type="GO" id="GO:0046872">
    <property type="term" value="F:metal ion binding"/>
    <property type="evidence" value="ECO:0007669"/>
    <property type="project" value="UniProtKB-KW"/>
</dbReference>
<keyword evidence="3" id="KW-0997">Cell inner membrane</keyword>
<evidence type="ECO:0000256" key="5">
    <source>
        <dbReference type="ARBA" id="ARBA00022723"/>
    </source>
</evidence>
<evidence type="ECO:0000256" key="8">
    <source>
        <dbReference type="ARBA" id="ARBA00023136"/>
    </source>
</evidence>